<dbReference type="GO" id="GO:0016887">
    <property type="term" value="F:ATP hydrolysis activity"/>
    <property type="evidence" value="ECO:0000318"/>
    <property type="project" value="GO_Central"/>
</dbReference>
<protein>
    <recommendedName>
        <fullName evidence="15">Kinesin-like protein</fullName>
    </recommendedName>
</protein>
<dbReference type="FunFam" id="3.40.850.10:FF:000012">
    <property type="entry name" value="Kinesin-like protein"/>
    <property type="match status" value="1"/>
</dbReference>
<evidence type="ECO:0000256" key="5">
    <source>
        <dbReference type="ARBA" id="ARBA00022741"/>
    </source>
</evidence>
<feature type="compositionally biased region" description="Polar residues" evidence="16">
    <location>
        <begin position="108"/>
        <end position="124"/>
    </location>
</feature>
<evidence type="ECO:0000256" key="8">
    <source>
        <dbReference type="ARBA" id="ARBA00022840"/>
    </source>
</evidence>
<dbReference type="InterPro" id="IPR001752">
    <property type="entry name" value="Kinesin_motor_dom"/>
</dbReference>
<evidence type="ECO:0000256" key="14">
    <source>
        <dbReference type="PROSITE-ProRule" id="PRU00283"/>
    </source>
</evidence>
<dbReference type="FunCoup" id="E9GUW7">
    <property type="interactions" value="804"/>
</dbReference>
<dbReference type="InterPro" id="IPR054473">
    <property type="entry name" value="KIF2A-like_N"/>
</dbReference>
<reference evidence="18 19" key="1">
    <citation type="journal article" date="2011" name="Science">
        <title>The ecoresponsive genome of Daphnia pulex.</title>
        <authorList>
            <person name="Colbourne J.K."/>
            <person name="Pfrender M.E."/>
            <person name="Gilbert D."/>
            <person name="Thomas W.K."/>
            <person name="Tucker A."/>
            <person name="Oakley T.H."/>
            <person name="Tokishita S."/>
            <person name="Aerts A."/>
            <person name="Arnold G.J."/>
            <person name="Basu M.K."/>
            <person name="Bauer D.J."/>
            <person name="Caceres C.E."/>
            <person name="Carmel L."/>
            <person name="Casola C."/>
            <person name="Choi J.H."/>
            <person name="Detter J.C."/>
            <person name="Dong Q."/>
            <person name="Dusheyko S."/>
            <person name="Eads B.D."/>
            <person name="Frohlich T."/>
            <person name="Geiler-Samerotte K.A."/>
            <person name="Gerlach D."/>
            <person name="Hatcher P."/>
            <person name="Jogdeo S."/>
            <person name="Krijgsveld J."/>
            <person name="Kriventseva E.V."/>
            <person name="Kultz D."/>
            <person name="Laforsch C."/>
            <person name="Lindquist E."/>
            <person name="Lopez J."/>
            <person name="Manak J.R."/>
            <person name="Muller J."/>
            <person name="Pangilinan J."/>
            <person name="Patwardhan R.P."/>
            <person name="Pitluck S."/>
            <person name="Pritham E.J."/>
            <person name="Rechtsteiner A."/>
            <person name="Rho M."/>
            <person name="Rogozin I.B."/>
            <person name="Sakarya O."/>
            <person name="Salamov A."/>
            <person name="Schaack S."/>
            <person name="Shapiro H."/>
            <person name="Shiga Y."/>
            <person name="Skalitzky C."/>
            <person name="Smith Z."/>
            <person name="Souvorov A."/>
            <person name="Sung W."/>
            <person name="Tang Z."/>
            <person name="Tsuchiya D."/>
            <person name="Tu H."/>
            <person name="Vos H."/>
            <person name="Wang M."/>
            <person name="Wolf Y.I."/>
            <person name="Yamagata H."/>
            <person name="Yamada T."/>
            <person name="Ye Y."/>
            <person name="Shaw J.R."/>
            <person name="Andrews J."/>
            <person name="Crease T.J."/>
            <person name="Tang H."/>
            <person name="Lucas S.M."/>
            <person name="Robertson H.M."/>
            <person name="Bork P."/>
            <person name="Koonin E.V."/>
            <person name="Zdobnov E.M."/>
            <person name="Grigoriev I.V."/>
            <person name="Lynch M."/>
            <person name="Boore J.L."/>
        </authorList>
    </citation>
    <scope>NUCLEOTIDE SEQUENCE [LARGE SCALE GENOMIC DNA]</scope>
</reference>
<evidence type="ECO:0000256" key="6">
    <source>
        <dbReference type="ARBA" id="ARBA00022776"/>
    </source>
</evidence>
<dbReference type="PROSITE" id="PS50067">
    <property type="entry name" value="KINESIN_MOTOR_2"/>
    <property type="match status" value="1"/>
</dbReference>
<evidence type="ECO:0000256" key="2">
    <source>
        <dbReference type="ARBA" id="ARBA00022490"/>
    </source>
</evidence>
<evidence type="ECO:0000256" key="13">
    <source>
        <dbReference type="ARBA" id="ARBA00061030"/>
    </source>
</evidence>
<dbReference type="InterPro" id="IPR027417">
    <property type="entry name" value="P-loop_NTPase"/>
</dbReference>
<dbReference type="InParanoid" id="E9GUW7"/>
<feature type="compositionally biased region" description="Polar residues" evidence="16">
    <location>
        <begin position="134"/>
        <end position="145"/>
    </location>
</feature>
<dbReference type="PRINTS" id="PR00380">
    <property type="entry name" value="KINESINHEAVY"/>
</dbReference>
<dbReference type="PhylomeDB" id="E9GUW7"/>
<dbReference type="Gene3D" id="3.40.850.10">
    <property type="entry name" value="Kinesin motor domain"/>
    <property type="match status" value="1"/>
</dbReference>
<evidence type="ECO:0000256" key="16">
    <source>
        <dbReference type="SAM" id="MobiDB-lite"/>
    </source>
</evidence>
<dbReference type="AlphaFoldDB" id="E9GUW7"/>
<dbReference type="InterPro" id="IPR027640">
    <property type="entry name" value="Kinesin-like_fam"/>
</dbReference>
<keyword evidence="9" id="KW-0175">Coiled coil</keyword>
<keyword evidence="5 14" id="KW-0547">Nucleotide-binding</keyword>
<keyword evidence="12" id="KW-0131">Cell cycle</keyword>
<evidence type="ECO:0000256" key="4">
    <source>
        <dbReference type="ARBA" id="ARBA00022701"/>
    </source>
</evidence>
<dbReference type="GO" id="GO:0007018">
    <property type="term" value="P:microtubule-based movement"/>
    <property type="evidence" value="ECO:0000318"/>
    <property type="project" value="GO_Central"/>
</dbReference>
<feature type="domain" description="Kinesin motor" evidence="17">
    <location>
        <begin position="222"/>
        <end position="554"/>
    </location>
</feature>
<keyword evidence="10 14" id="KW-0505">Motor protein</keyword>
<dbReference type="GO" id="GO:0005871">
    <property type="term" value="C:kinesin complex"/>
    <property type="evidence" value="ECO:0000318"/>
    <property type="project" value="GO_Central"/>
</dbReference>
<gene>
    <name evidence="18" type="ORF">DAPPUDRAFT_213854</name>
</gene>
<sequence length="708" mass="79934">MDRVFVGLNVDIKRTDRRIHPAKISCLNTLNRTVTVEWLENGETKAKEIEIEIILALNPHLITGSSDGTPNHPTTKSTPKNVSRRATTGSKNAAVFNSRESHTPQGGIKSNTPKLAVATSSGENLSPGLPNFHTRAQPTVTNSMATRRRTNPIKEVERLEKNREERKIRNAESREEKKTMMKKDPGNVNWEFSAMIKEFCASLDYHPIRDTDFLDIGNSDPQITVCVRKRPMNKKETDLKEVDIVSIPDKQRLIVHEPKLKVDLTKFLENQQFRFDYAFDENCNNEIVYRCTARPLVRTLFEGGMATCFAYGQTGSGKTHTMGGEFLGKNQNCGNGIYVLTATDVFKNVQQPKYRDLHLKVSASFFEIYSGKVFDLLNGKAKLRVLEDGKQQVQVVGLSERTVESVDQVLDLIRHGSRMRTSGQTAANANSSRSHAVFQIILRTGAASRLHGKFSLVDLAGNERGADTNSSDRQTRMEGSEINKSLLALKECIRALGRRGAHLPFRASKLTQVLKDSFIGEKSKTCMIAMISPGVSSCEHSLNTLRYADRVKELAVDVSDPSENEPNLFKSSPSISEPHLQLITEEEEELSAELYSFHEAAFRLQEMEEDVVESHRNLLESFPKWHQTIAKLIELPDQLDFDLEAYVSKMSTVLTEFGDDVMSLKTKFIQARKELEEDDVDNLRPKMLRHPRSMAYKENQLREAERCE</sequence>
<comment type="similarity">
    <text evidence="13">Belongs to the TRAFAC class myosin-kinesin ATPase superfamily. Kinesin family. KIN-13 subfamily.</text>
</comment>
<dbReference type="GO" id="GO:0005524">
    <property type="term" value="F:ATP binding"/>
    <property type="evidence" value="ECO:0007669"/>
    <property type="project" value="UniProtKB-UniRule"/>
</dbReference>
<dbReference type="GO" id="GO:0008017">
    <property type="term" value="F:microtubule binding"/>
    <property type="evidence" value="ECO:0000318"/>
    <property type="project" value="GO_Central"/>
</dbReference>
<evidence type="ECO:0000313" key="18">
    <source>
        <dbReference type="EMBL" id="EFX76566.1"/>
    </source>
</evidence>
<dbReference type="Pfam" id="PF00225">
    <property type="entry name" value="Kinesin"/>
    <property type="match status" value="1"/>
</dbReference>
<dbReference type="InterPro" id="IPR019821">
    <property type="entry name" value="Kinesin_motor_CS"/>
</dbReference>
<evidence type="ECO:0000259" key="17">
    <source>
        <dbReference type="PROSITE" id="PS50067"/>
    </source>
</evidence>
<evidence type="ECO:0000256" key="7">
    <source>
        <dbReference type="ARBA" id="ARBA00022829"/>
    </source>
</evidence>
<dbReference type="GO" id="GO:0000922">
    <property type="term" value="C:spindle pole"/>
    <property type="evidence" value="ECO:0007669"/>
    <property type="project" value="UniProtKB-SubCell"/>
</dbReference>
<dbReference type="GO" id="GO:0051301">
    <property type="term" value="P:cell division"/>
    <property type="evidence" value="ECO:0007669"/>
    <property type="project" value="UniProtKB-KW"/>
</dbReference>
<dbReference type="GO" id="GO:0007059">
    <property type="term" value="P:chromosome segregation"/>
    <property type="evidence" value="ECO:0007669"/>
    <property type="project" value="UniProtKB-KW"/>
</dbReference>
<dbReference type="SUPFAM" id="SSF52540">
    <property type="entry name" value="P-loop containing nucleoside triphosphate hydrolases"/>
    <property type="match status" value="1"/>
</dbReference>
<evidence type="ECO:0000256" key="9">
    <source>
        <dbReference type="ARBA" id="ARBA00023054"/>
    </source>
</evidence>
<keyword evidence="19" id="KW-1185">Reference proteome</keyword>
<dbReference type="GO" id="GO:0005828">
    <property type="term" value="C:kinetochore microtubule"/>
    <property type="evidence" value="ECO:0007669"/>
    <property type="project" value="UniProtKB-ARBA"/>
</dbReference>
<dbReference type="PROSITE" id="PS00411">
    <property type="entry name" value="KINESIN_MOTOR_1"/>
    <property type="match status" value="1"/>
</dbReference>
<evidence type="ECO:0000256" key="12">
    <source>
        <dbReference type="ARBA" id="ARBA00023306"/>
    </source>
</evidence>
<dbReference type="Pfam" id="PF22923">
    <property type="entry name" value="KIF2A-like_1st"/>
    <property type="match status" value="1"/>
</dbReference>
<evidence type="ECO:0000256" key="1">
    <source>
        <dbReference type="ARBA" id="ARBA00004647"/>
    </source>
</evidence>
<dbReference type="EMBL" id="GL732567">
    <property type="protein sequence ID" value="EFX76566.1"/>
    <property type="molecule type" value="Genomic_DNA"/>
</dbReference>
<dbReference type="SMART" id="SM00129">
    <property type="entry name" value="KISc"/>
    <property type="match status" value="1"/>
</dbReference>
<feature type="region of interest" description="Disordered" evidence="16">
    <location>
        <begin position="62"/>
        <end position="181"/>
    </location>
</feature>
<name>E9GUW7_DAPPU</name>
<keyword evidence="11" id="KW-0206">Cytoskeleton</keyword>
<dbReference type="GO" id="GO:0005819">
    <property type="term" value="C:spindle"/>
    <property type="evidence" value="ECO:0000318"/>
    <property type="project" value="GO_Central"/>
</dbReference>
<feature type="compositionally biased region" description="Polar residues" evidence="16">
    <location>
        <begin position="63"/>
        <end position="91"/>
    </location>
</feature>
<dbReference type="STRING" id="6669.E9GUW7"/>
<keyword evidence="2" id="KW-0963">Cytoplasm</keyword>
<evidence type="ECO:0000313" key="19">
    <source>
        <dbReference type="Proteomes" id="UP000000305"/>
    </source>
</evidence>
<keyword evidence="4 15" id="KW-0493">Microtubule</keyword>
<dbReference type="Proteomes" id="UP000000305">
    <property type="component" value="Unassembled WGS sequence"/>
</dbReference>
<evidence type="ECO:0000256" key="15">
    <source>
        <dbReference type="RuleBase" id="RU000394"/>
    </source>
</evidence>
<dbReference type="PANTHER" id="PTHR47971">
    <property type="entry name" value="KINESIN-RELATED PROTEIN 6"/>
    <property type="match status" value="1"/>
</dbReference>
<evidence type="ECO:0000256" key="3">
    <source>
        <dbReference type="ARBA" id="ARBA00022618"/>
    </source>
</evidence>
<dbReference type="eggNOG" id="KOG0246">
    <property type="taxonomic scope" value="Eukaryota"/>
</dbReference>
<keyword evidence="7" id="KW-0159">Chromosome partition</keyword>
<dbReference type="GO" id="GO:0003777">
    <property type="term" value="F:microtubule motor activity"/>
    <property type="evidence" value="ECO:0000318"/>
    <property type="project" value="GO_Central"/>
</dbReference>
<dbReference type="KEGG" id="dpx:DAPPUDRAFT_213854"/>
<keyword evidence="3" id="KW-0132">Cell division</keyword>
<dbReference type="GO" id="GO:0005813">
    <property type="term" value="C:centrosome"/>
    <property type="evidence" value="ECO:0000318"/>
    <property type="project" value="GO_Central"/>
</dbReference>
<dbReference type="InterPro" id="IPR036961">
    <property type="entry name" value="Kinesin_motor_dom_sf"/>
</dbReference>
<feature type="compositionally biased region" description="Basic and acidic residues" evidence="16">
    <location>
        <begin position="152"/>
        <end position="181"/>
    </location>
</feature>
<feature type="binding site" evidence="14">
    <location>
        <begin position="312"/>
        <end position="319"/>
    </location>
    <ligand>
        <name>ATP</name>
        <dbReference type="ChEBI" id="CHEBI:30616"/>
    </ligand>
</feature>
<accession>E9GUW7</accession>
<dbReference type="PANTHER" id="PTHR47971:SF8">
    <property type="entry name" value="KINESIN-LIKE PROTEIN"/>
    <property type="match status" value="1"/>
</dbReference>
<evidence type="ECO:0000256" key="11">
    <source>
        <dbReference type="ARBA" id="ARBA00023212"/>
    </source>
</evidence>
<evidence type="ECO:0000256" key="10">
    <source>
        <dbReference type="ARBA" id="ARBA00023175"/>
    </source>
</evidence>
<organism evidence="18 19">
    <name type="scientific">Daphnia pulex</name>
    <name type="common">Water flea</name>
    <dbReference type="NCBI Taxonomy" id="6669"/>
    <lineage>
        <taxon>Eukaryota</taxon>
        <taxon>Metazoa</taxon>
        <taxon>Ecdysozoa</taxon>
        <taxon>Arthropoda</taxon>
        <taxon>Crustacea</taxon>
        <taxon>Branchiopoda</taxon>
        <taxon>Diplostraca</taxon>
        <taxon>Cladocera</taxon>
        <taxon>Anomopoda</taxon>
        <taxon>Daphniidae</taxon>
        <taxon>Daphnia</taxon>
    </lineage>
</organism>
<proteinExistence type="inferred from homology"/>
<dbReference type="CDD" id="cd01367">
    <property type="entry name" value="KISc_KIF2_like"/>
    <property type="match status" value="1"/>
</dbReference>
<dbReference type="GO" id="GO:0005874">
    <property type="term" value="C:microtubule"/>
    <property type="evidence" value="ECO:0000318"/>
    <property type="project" value="GO_Central"/>
</dbReference>
<dbReference type="HOGENOM" id="CLU_001485_19_1_1"/>
<dbReference type="OrthoDB" id="3176171at2759"/>
<dbReference type="GO" id="GO:0005737">
    <property type="term" value="C:cytoplasm"/>
    <property type="evidence" value="ECO:0000318"/>
    <property type="project" value="GO_Central"/>
</dbReference>
<keyword evidence="6" id="KW-0498">Mitosis</keyword>
<keyword evidence="8 14" id="KW-0067">ATP-binding</keyword>
<comment type="subcellular location">
    <subcellularLocation>
        <location evidence="1">Cytoplasm</location>
        <location evidence="1">Cytoskeleton</location>
        <location evidence="1">Spindle pole</location>
    </subcellularLocation>
</comment>
<dbReference type="OMA" id="VEMSENM"/>